<evidence type="ECO:0000313" key="6">
    <source>
        <dbReference type="EMBL" id="MXQ51031.1"/>
    </source>
</evidence>
<evidence type="ECO:0000256" key="5">
    <source>
        <dbReference type="SAM" id="SignalP"/>
    </source>
</evidence>
<dbReference type="EMBL" id="WUUK01000002">
    <property type="protein sequence ID" value="MXQ51031.1"/>
    <property type="molecule type" value="Genomic_DNA"/>
</dbReference>
<dbReference type="PROSITE" id="PS51257">
    <property type="entry name" value="PROKAR_LIPOPROTEIN"/>
    <property type="match status" value="1"/>
</dbReference>
<dbReference type="AlphaFoldDB" id="A0A6N8U465"/>
<comment type="similarity">
    <text evidence="1">Belongs to the bacterial solute-binding protein 1 family.</text>
</comment>
<dbReference type="GO" id="GO:0015768">
    <property type="term" value="P:maltose transport"/>
    <property type="evidence" value="ECO:0007669"/>
    <property type="project" value="TreeGrafter"/>
</dbReference>
<feature type="chain" id="PRO_5039276514" evidence="5">
    <location>
        <begin position="19"/>
        <end position="426"/>
    </location>
</feature>
<sequence length="426" mass="46916">MKKLYLLFTLVLALVLSACGNSGTPEEGAESSEGSAATGGDASTVKLYAPFSGPDGENMKQIVEDYNGSQEETQVDLQIVPQTDYYTTLDLTLSGGGEGDQPDLMVMHGDQIQTYVENGSLQEVAPLLDGDLNEEDYHEKALTGAEHEGTLYGIPFDIHPLMYFWNKDLVEEAGYEPDFVPADRDEFVEMTQAVSDLGDDKHGFVVPTLWPQQFIFPTIVYQNGGQLIADGEVQYTSPEVTEAAQFLHDLIYEHQVSPTNVQQDGELTLFLQGSNAVMLNGPWMMNQLEESGLNYGVAPVPMLGTEQEAVFANSHNFVLPTTVEDEAKMTAIKDFLGYVAENSMEWAESGQAPAAKAVYESEEFQDMEFQSNVAEQFDYVQFAPEVADWGPVSDPLFQNLNEVLLDEKEVEPAMEDAQQASQSSLE</sequence>
<dbReference type="PANTHER" id="PTHR30061">
    <property type="entry name" value="MALTOSE-BINDING PERIPLASMIC PROTEIN"/>
    <property type="match status" value="1"/>
</dbReference>
<dbReference type="InterPro" id="IPR006059">
    <property type="entry name" value="SBP"/>
</dbReference>
<keyword evidence="7" id="KW-1185">Reference proteome</keyword>
<feature type="region of interest" description="Disordered" evidence="4">
    <location>
        <begin position="22"/>
        <end position="41"/>
    </location>
</feature>
<feature type="signal peptide" evidence="5">
    <location>
        <begin position="1"/>
        <end position="18"/>
    </location>
</feature>
<dbReference type="RefSeq" id="WP_160654736.1">
    <property type="nucleotide sequence ID" value="NZ_JBHRWU010000001.1"/>
</dbReference>
<evidence type="ECO:0000256" key="4">
    <source>
        <dbReference type="SAM" id="MobiDB-lite"/>
    </source>
</evidence>
<name>A0A6N8U465_9STAP</name>
<dbReference type="GO" id="GO:1901982">
    <property type="term" value="F:maltose binding"/>
    <property type="evidence" value="ECO:0007669"/>
    <property type="project" value="TreeGrafter"/>
</dbReference>
<dbReference type="GO" id="GO:0055052">
    <property type="term" value="C:ATP-binding cassette (ABC) transporter complex, substrate-binding subunit-containing"/>
    <property type="evidence" value="ECO:0007669"/>
    <property type="project" value="TreeGrafter"/>
</dbReference>
<keyword evidence="2" id="KW-0813">Transport</keyword>
<dbReference type="GO" id="GO:0042956">
    <property type="term" value="P:maltodextrin transmembrane transport"/>
    <property type="evidence" value="ECO:0007669"/>
    <property type="project" value="TreeGrafter"/>
</dbReference>
<dbReference type="OrthoDB" id="9763054at2"/>
<evidence type="ECO:0000256" key="2">
    <source>
        <dbReference type="ARBA" id="ARBA00022448"/>
    </source>
</evidence>
<dbReference type="CDD" id="cd14748">
    <property type="entry name" value="PBP2_UgpB"/>
    <property type="match status" value="1"/>
</dbReference>
<organism evidence="6 7">
    <name type="scientific">Salinicoccus hispanicus</name>
    <dbReference type="NCBI Taxonomy" id="157225"/>
    <lineage>
        <taxon>Bacteria</taxon>
        <taxon>Bacillati</taxon>
        <taxon>Bacillota</taxon>
        <taxon>Bacilli</taxon>
        <taxon>Bacillales</taxon>
        <taxon>Staphylococcaceae</taxon>
        <taxon>Salinicoccus</taxon>
    </lineage>
</organism>
<dbReference type="PANTHER" id="PTHR30061:SF50">
    <property type="entry name" value="MALTOSE_MALTODEXTRIN-BINDING PERIPLASMIC PROTEIN"/>
    <property type="match status" value="1"/>
</dbReference>
<keyword evidence="3 5" id="KW-0732">Signal</keyword>
<accession>A0A6N8U465</accession>
<evidence type="ECO:0000256" key="3">
    <source>
        <dbReference type="ARBA" id="ARBA00022729"/>
    </source>
</evidence>
<comment type="caution">
    <text evidence="6">The sequence shown here is derived from an EMBL/GenBank/DDBJ whole genome shotgun (WGS) entry which is preliminary data.</text>
</comment>
<evidence type="ECO:0000256" key="1">
    <source>
        <dbReference type="ARBA" id="ARBA00008520"/>
    </source>
</evidence>
<reference evidence="6 7" key="1">
    <citation type="submission" date="2019-12" db="EMBL/GenBank/DDBJ databases">
        <title>Salinicoccus cyprini sp. nov., isolated from gastro-intestinal tract of mirror carp, Cyprinus carpio var. specularis, collected from Gobind Sagar Reservoir, Himachal Pradesh, India.</title>
        <authorList>
            <person name="Talwar C."/>
            <person name="Singh A.K."/>
            <person name="Lal R."/>
            <person name="Negi R.K."/>
        </authorList>
    </citation>
    <scope>NUCLEOTIDE SEQUENCE [LARGE SCALE GENOMIC DNA]</scope>
    <source>
        <strain evidence="6 7">J-82</strain>
    </source>
</reference>
<dbReference type="Proteomes" id="UP000436284">
    <property type="component" value="Unassembled WGS sequence"/>
</dbReference>
<dbReference type="Pfam" id="PF13416">
    <property type="entry name" value="SBP_bac_8"/>
    <property type="match status" value="1"/>
</dbReference>
<protein>
    <submittedName>
        <fullName evidence="6">Extracellular solute-binding protein</fullName>
    </submittedName>
</protein>
<proteinExistence type="inferred from homology"/>
<evidence type="ECO:0000313" key="7">
    <source>
        <dbReference type="Proteomes" id="UP000436284"/>
    </source>
</evidence>
<dbReference type="SUPFAM" id="SSF53850">
    <property type="entry name" value="Periplasmic binding protein-like II"/>
    <property type="match status" value="1"/>
</dbReference>
<dbReference type="Gene3D" id="3.40.190.10">
    <property type="entry name" value="Periplasmic binding protein-like II"/>
    <property type="match status" value="1"/>
</dbReference>
<gene>
    <name evidence="6" type="ORF">GQ671_07075</name>
</gene>